<dbReference type="AlphaFoldDB" id="A0A840CHB6"/>
<feature type="transmembrane region" description="Helical" evidence="1">
    <location>
        <begin position="51"/>
        <end position="70"/>
    </location>
</feature>
<feature type="transmembrane region" description="Helical" evidence="1">
    <location>
        <begin position="91"/>
        <end position="108"/>
    </location>
</feature>
<dbReference type="Proteomes" id="UP000555103">
    <property type="component" value="Unassembled WGS sequence"/>
</dbReference>
<keyword evidence="1" id="KW-0812">Transmembrane</keyword>
<protein>
    <recommendedName>
        <fullName evidence="4">DUF2752 domain-containing protein</fullName>
    </recommendedName>
</protein>
<keyword evidence="1" id="KW-0472">Membrane</keyword>
<reference evidence="2 3" key="1">
    <citation type="submission" date="2020-08" db="EMBL/GenBank/DDBJ databases">
        <title>Genomic Encyclopedia of Type Strains, Phase IV (KMG-IV): sequencing the most valuable type-strain genomes for metagenomic binning, comparative biology and taxonomic classification.</title>
        <authorList>
            <person name="Goeker M."/>
        </authorList>
    </citation>
    <scope>NUCLEOTIDE SEQUENCE [LARGE SCALE GENOMIC DNA]</scope>
    <source>
        <strain evidence="2 3">DSM 104969</strain>
    </source>
</reference>
<evidence type="ECO:0000313" key="3">
    <source>
        <dbReference type="Proteomes" id="UP000555103"/>
    </source>
</evidence>
<keyword evidence="1" id="KW-1133">Transmembrane helix</keyword>
<keyword evidence="3" id="KW-1185">Reference proteome</keyword>
<dbReference type="RefSeq" id="WP_183305628.1">
    <property type="nucleotide sequence ID" value="NZ_JACIEP010000002.1"/>
</dbReference>
<gene>
    <name evidence="2" type="ORF">GGR21_000553</name>
</gene>
<evidence type="ECO:0000256" key="1">
    <source>
        <dbReference type="SAM" id="Phobius"/>
    </source>
</evidence>
<organism evidence="2 3">
    <name type="scientific">Dysgonomonas hofstadii</name>
    <dbReference type="NCBI Taxonomy" id="637886"/>
    <lineage>
        <taxon>Bacteria</taxon>
        <taxon>Pseudomonadati</taxon>
        <taxon>Bacteroidota</taxon>
        <taxon>Bacteroidia</taxon>
        <taxon>Bacteroidales</taxon>
        <taxon>Dysgonomonadaceae</taxon>
        <taxon>Dysgonomonas</taxon>
    </lineage>
</organism>
<proteinExistence type="predicted"/>
<accession>A0A840CHB6</accession>
<sequence>MGGILFYLFSPEESGFFPVCPFHYLTGYDCPGCGSQRALHHLSHLHLREAFLSNPLLIIAIPFLISGIYLEYFGGKERHPEIRKALYSKRAVYIILAIIILFWIGRNVG</sequence>
<dbReference type="EMBL" id="JACIEP010000002">
    <property type="protein sequence ID" value="MBB4034666.1"/>
    <property type="molecule type" value="Genomic_DNA"/>
</dbReference>
<evidence type="ECO:0000313" key="2">
    <source>
        <dbReference type="EMBL" id="MBB4034666.1"/>
    </source>
</evidence>
<comment type="caution">
    <text evidence="2">The sequence shown here is derived from an EMBL/GenBank/DDBJ whole genome shotgun (WGS) entry which is preliminary data.</text>
</comment>
<name>A0A840CHB6_9BACT</name>
<dbReference type="InterPro" id="IPR021215">
    <property type="entry name" value="DUF2752"/>
</dbReference>
<dbReference type="Pfam" id="PF10825">
    <property type="entry name" value="DUF2752"/>
    <property type="match status" value="1"/>
</dbReference>
<evidence type="ECO:0008006" key="4">
    <source>
        <dbReference type="Google" id="ProtNLM"/>
    </source>
</evidence>